<evidence type="ECO:0008006" key="3">
    <source>
        <dbReference type="Google" id="ProtNLM"/>
    </source>
</evidence>
<evidence type="ECO:0000313" key="1">
    <source>
        <dbReference type="EMBL" id="GIG06733.1"/>
    </source>
</evidence>
<dbReference type="RefSeq" id="WP_203693087.1">
    <property type="nucleotide sequence ID" value="NZ_BAAALC010000053.1"/>
</dbReference>
<reference evidence="1 2" key="1">
    <citation type="submission" date="2021-01" db="EMBL/GenBank/DDBJ databases">
        <title>Whole genome shotgun sequence of Catellatospora coxensis NBRC 107359.</title>
        <authorList>
            <person name="Komaki H."/>
            <person name="Tamura T."/>
        </authorList>
    </citation>
    <scope>NUCLEOTIDE SEQUENCE [LARGE SCALE GENOMIC DNA]</scope>
    <source>
        <strain evidence="1 2">NBRC 107359</strain>
    </source>
</reference>
<keyword evidence="2" id="KW-1185">Reference proteome</keyword>
<comment type="caution">
    <text evidence="1">The sequence shown here is derived from an EMBL/GenBank/DDBJ whole genome shotgun (WGS) entry which is preliminary data.</text>
</comment>
<dbReference type="AlphaFoldDB" id="A0A8J3KV30"/>
<evidence type="ECO:0000313" key="2">
    <source>
        <dbReference type="Proteomes" id="UP000630887"/>
    </source>
</evidence>
<accession>A0A8J3KV30</accession>
<dbReference type="Proteomes" id="UP000630887">
    <property type="component" value="Unassembled WGS sequence"/>
</dbReference>
<protein>
    <recommendedName>
        <fullName evidence="3">Carboxypeptidase regulatory-like domain-containing protein</fullName>
    </recommendedName>
</protein>
<proteinExistence type="predicted"/>
<gene>
    <name evidence="1" type="ORF">Cco03nite_34330</name>
</gene>
<name>A0A8J3KV30_9ACTN</name>
<sequence>MSESQPLDAADFDLLDQIRDLHETADPMPADLVERSLFALASRQLAAEIARLQAQQPVAARSTEHTRTLTFEAHSLTIMITLTETGGGRLRVDGWLAPAAPLRIELRRATGSQTTTADQAGRFAFPEIEPGLGQLLVFRDHPHEPWIVTPAVAL</sequence>
<organism evidence="1 2">
    <name type="scientific">Catellatospora coxensis</name>
    <dbReference type="NCBI Taxonomy" id="310354"/>
    <lineage>
        <taxon>Bacteria</taxon>
        <taxon>Bacillati</taxon>
        <taxon>Actinomycetota</taxon>
        <taxon>Actinomycetes</taxon>
        <taxon>Micromonosporales</taxon>
        <taxon>Micromonosporaceae</taxon>
        <taxon>Catellatospora</taxon>
    </lineage>
</organism>
<dbReference type="EMBL" id="BONI01000026">
    <property type="protein sequence ID" value="GIG06733.1"/>
    <property type="molecule type" value="Genomic_DNA"/>
</dbReference>